<dbReference type="Pfam" id="PF13472">
    <property type="entry name" value="Lipase_GDSL_2"/>
    <property type="match status" value="1"/>
</dbReference>
<protein>
    <recommendedName>
        <fullName evidence="2">SGNH hydrolase-type esterase domain-containing protein</fullName>
    </recommendedName>
</protein>
<dbReference type="InterPro" id="IPR013830">
    <property type="entry name" value="SGNH_hydro"/>
</dbReference>
<accession>A0A329MLH5</accession>
<keyword evidence="4" id="KW-1185">Reference proteome</keyword>
<feature type="coiled-coil region" evidence="1">
    <location>
        <begin position="99"/>
        <end position="126"/>
    </location>
</feature>
<dbReference type="Proteomes" id="UP000250369">
    <property type="component" value="Unassembled WGS sequence"/>
</dbReference>
<feature type="domain" description="SGNH hydrolase-type esterase" evidence="2">
    <location>
        <begin position="9"/>
        <end position="198"/>
    </location>
</feature>
<sequence>MKKALHYIAIGDSLTVGYGASAGQGFIPRFAAMAEERLGRRVAVVNVGVVGAKSDEIIQLIETDRSVREQIVKSQLITVTAGGNDLLAAAKSFLYDGRSDELKSALRQYNSVYKRLIAELKLLKRHARSPYMIRLVNLYNPIPMVPVAAFWIQQFNRQLMKFEDRNIRVANVFEAFEGREEELLYIDHIHPNGNGYAVIAEQVRQTGFFPLE</sequence>
<evidence type="ECO:0000313" key="3">
    <source>
        <dbReference type="EMBL" id="RAV20634.1"/>
    </source>
</evidence>
<dbReference type="Gene3D" id="3.40.50.1110">
    <property type="entry name" value="SGNH hydrolase"/>
    <property type="match status" value="1"/>
</dbReference>
<reference evidence="3 4" key="1">
    <citation type="journal article" date="2009" name="Int. J. Syst. Evol. Microbiol.">
        <title>Paenibacillus contaminans sp. nov., isolated from a contaminated laboratory plate.</title>
        <authorList>
            <person name="Chou J.H."/>
            <person name="Lee J.H."/>
            <person name="Lin M.C."/>
            <person name="Chang P.S."/>
            <person name="Arun A.B."/>
            <person name="Young C.C."/>
            <person name="Chen W.M."/>
        </authorList>
    </citation>
    <scope>NUCLEOTIDE SEQUENCE [LARGE SCALE GENOMIC DNA]</scope>
    <source>
        <strain evidence="3 4">CKOBP-6</strain>
    </source>
</reference>
<comment type="caution">
    <text evidence="3">The sequence shown here is derived from an EMBL/GenBank/DDBJ whole genome shotgun (WGS) entry which is preliminary data.</text>
</comment>
<proteinExistence type="predicted"/>
<dbReference type="SUPFAM" id="SSF52266">
    <property type="entry name" value="SGNH hydrolase"/>
    <property type="match status" value="1"/>
</dbReference>
<dbReference type="EMBL" id="QMFB01000007">
    <property type="protein sequence ID" value="RAV20634.1"/>
    <property type="molecule type" value="Genomic_DNA"/>
</dbReference>
<evidence type="ECO:0000256" key="1">
    <source>
        <dbReference type="SAM" id="Coils"/>
    </source>
</evidence>
<evidence type="ECO:0000313" key="4">
    <source>
        <dbReference type="Proteomes" id="UP000250369"/>
    </source>
</evidence>
<organism evidence="3 4">
    <name type="scientific">Paenibacillus contaminans</name>
    <dbReference type="NCBI Taxonomy" id="450362"/>
    <lineage>
        <taxon>Bacteria</taxon>
        <taxon>Bacillati</taxon>
        <taxon>Bacillota</taxon>
        <taxon>Bacilli</taxon>
        <taxon>Bacillales</taxon>
        <taxon>Paenibacillaceae</taxon>
        <taxon>Paenibacillus</taxon>
    </lineage>
</organism>
<evidence type="ECO:0000259" key="2">
    <source>
        <dbReference type="Pfam" id="PF13472"/>
    </source>
</evidence>
<dbReference type="RefSeq" id="WP_113031492.1">
    <property type="nucleotide sequence ID" value="NZ_QMFB01000007.1"/>
</dbReference>
<dbReference type="InterPro" id="IPR036514">
    <property type="entry name" value="SGNH_hydro_sf"/>
</dbReference>
<dbReference type="AlphaFoldDB" id="A0A329MLH5"/>
<name>A0A329MLH5_9BACL</name>
<gene>
    <name evidence="3" type="ORF">DQG23_14055</name>
</gene>
<dbReference type="OrthoDB" id="26855at2"/>
<keyword evidence="1" id="KW-0175">Coiled coil</keyword>